<evidence type="ECO:0000313" key="4">
    <source>
        <dbReference type="Proteomes" id="UP000824229"/>
    </source>
</evidence>
<dbReference type="Proteomes" id="UP000824229">
    <property type="component" value="Unassembled WGS sequence"/>
</dbReference>
<dbReference type="GO" id="GO:0005886">
    <property type="term" value="C:plasma membrane"/>
    <property type="evidence" value="ECO:0007669"/>
    <property type="project" value="InterPro"/>
</dbReference>
<dbReference type="EMBL" id="JAHLFQ010000137">
    <property type="protein sequence ID" value="MBU3804333.1"/>
    <property type="molecule type" value="Genomic_DNA"/>
</dbReference>
<name>A0A9E2NNE6_9FIRM</name>
<sequence>MDQMELQKNYEQALKLGKQAWNQKVLKGESGYLRTLDSMLQKGDIVTEYPLGIVEIPIHKIVGTYTHSRSVSFADNYMPIMDPKSEFALKWMHLYDYHIENGIADPIKVYEYLNRFFVIEGNKRVSVLKFVNGTTINGQVIRLIPKRNPEDKTNTIYYEYINFYKETKINSIWFTEVGRFTELLEYIKQYRQMIQNEDSDKLFLSNCYRPFRQIYHEFLDTKLEITTGDAFLTFLKIYGLPKEITAEKNRNQIRNVVNELKVIDLDENYVETDIMQVARRKRVFSSLTELVIPKKIIKIAFVYAKSSNSSGWTYAHELGRLHIENIFKGQIKTQKIENIPENELAYKTFKNLAESGIDVIFSTSPTFLAPALKAAMEYHHIKFFQCAATHSYKSLTLYYGRIHEPRYILGMIAGAMTQTNIIGYVAPYPISEVVSSINAFTLGALAVNPYVKVKALWTNHWDNPKESKKVARTLQDLGADIISNENLPIPGDITKEYGVYRIHHESGEKTHYAMAIWNWGLFYEQVIQNILNGSLKTMSDNDVPINFWQGLNNGIVDVLYSNRNMNSPMKNLIESVKQSIVNNEFNIFQGPIRDQNGVLKAKPGELLDYEQIIHMDWLIEGVEGVIPDIKTLTPIDPFSYMQGLNI</sequence>
<dbReference type="AlphaFoldDB" id="A0A9E2NNE6"/>
<dbReference type="Pfam" id="PF02608">
    <property type="entry name" value="Bmp"/>
    <property type="match status" value="1"/>
</dbReference>
<dbReference type="InterPro" id="IPR052910">
    <property type="entry name" value="ABC-Purine-Binding"/>
</dbReference>
<dbReference type="CDD" id="cd19963">
    <property type="entry name" value="PBP1_BMP-like"/>
    <property type="match status" value="1"/>
</dbReference>
<comment type="caution">
    <text evidence="3">The sequence shown here is derived from an EMBL/GenBank/DDBJ whole genome shotgun (WGS) entry which is preliminary data.</text>
</comment>
<organism evidence="3 4">
    <name type="scientific">Candidatus Cellulosilyticum pullistercoris</name>
    <dbReference type="NCBI Taxonomy" id="2838521"/>
    <lineage>
        <taxon>Bacteria</taxon>
        <taxon>Bacillati</taxon>
        <taxon>Bacillota</taxon>
        <taxon>Clostridia</taxon>
        <taxon>Lachnospirales</taxon>
        <taxon>Cellulosilyticaceae</taxon>
        <taxon>Cellulosilyticum</taxon>
    </lineage>
</organism>
<feature type="domain" description="ABC transporter substrate-binding protein PnrA-like" evidence="2">
    <location>
        <begin position="297"/>
        <end position="586"/>
    </location>
</feature>
<evidence type="ECO:0000256" key="1">
    <source>
        <dbReference type="ARBA" id="ARBA00022729"/>
    </source>
</evidence>
<protein>
    <submittedName>
        <fullName evidence="3">BMP family ABC transporter substrate-binding protein</fullName>
    </submittedName>
</protein>
<evidence type="ECO:0000259" key="2">
    <source>
        <dbReference type="Pfam" id="PF02608"/>
    </source>
</evidence>
<reference evidence="3" key="2">
    <citation type="submission" date="2021-04" db="EMBL/GenBank/DDBJ databases">
        <authorList>
            <person name="Gilroy R."/>
        </authorList>
    </citation>
    <scope>NUCLEOTIDE SEQUENCE</scope>
    <source>
        <strain evidence="3">B5-657</strain>
    </source>
</reference>
<accession>A0A9E2NNE6</accession>
<gene>
    <name evidence="3" type="ORF">H9872_06225</name>
</gene>
<dbReference type="Gene3D" id="3.40.50.2300">
    <property type="match status" value="2"/>
</dbReference>
<evidence type="ECO:0000313" key="3">
    <source>
        <dbReference type="EMBL" id="MBU3804333.1"/>
    </source>
</evidence>
<dbReference type="PANTHER" id="PTHR43208:SF1">
    <property type="entry name" value="ABC TRANSPORTER SUBSTRATE-BINDING PROTEIN"/>
    <property type="match status" value="1"/>
</dbReference>
<keyword evidence="1" id="KW-0732">Signal</keyword>
<reference evidence="3" key="1">
    <citation type="journal article" date="2021" name="PeerJ">
        <title>Extensive microbial diversity within the chicken gut microbiome revealed by metagenomics and culture.</title>
        <authorList>
            <person name="Gilroy R."/>
            <person name="Ravi A."/>
            <person name="Getino M."/>
            <person name="Pursley I."/>
            <person name="Horton D.L."/>
            <person name="Alikhan N.F."/>
            <person name="Baker D."/>
            <person name="Gharbi K."/>
            <person name="Hall N."/>
            <person name="Watson M."/>
            <person name="Adriaenssens E.M."/>
            <person name="Foster-Nyarko E."/>
            <person name="Jarju S."/>
            <person name="Secka A."/>
            <person name="Antonio M."/>
            <person name="Oren A."/>
            <person name="Chaudhuri R.R."/>
            <person name="La Ragione R."/>
            <person name="Hildebrand F."/>
            <person name="Pallen M.J."/>
        </authorList>
    </citation>
    <scope>NUCLEOTIDE SEQUENCE</scope>
    <source>
        <strain evidence="3">B5-657</strain>
    </source>
</reference>
<proteinExistence type="predicted"/>
<dbReference type="PANTHER" id="PTHR43208">
    <property type="entry name" value="ABC TRANSPORTER SUBSTRATE-BINDING PROTEIN"/>
    <property type="match status" value="1"/>
</dbReference>
<dbReference type="InterPro" id="IPR003760">
    <property type="entry name" value="PnrA-like"/>
</dbReference>